<feature type="transmembrane region" description="Helical" evidence="8">
    <location>
        <begin position="558"/>
        <end position="576"/>
    </location>
</feature>
<feature type="transmembrane region" description="Helical" evidence="8">
    <location>
        <begin position="210"/>
        <end position="231"/>
    </location>
</feature>
<dbReference type="OrthoDB" id="7375466at2"/>
<dbReference type="Proteomes" id="UP000317550">
    <property type="component" value="Chromosome"/>
</dbReference>
<keyword evidence="6 8" id="KW-1133">Transmembrane helix</keyword>
<evidence type="ECO:0000256" key="8">
    <source>
        <dbReference type="SAM" id="Phobius"/>
    </source>
</evidence>
<feature type="transmembrane region" description="Helical" evidence="8">
    <location>
        <begin position="373"/>
        <end position="395"/>
    </location>
</feature>
<evidence type="ECO:0000259" key="9">
    <source>
        <dbReference type="PROSITE" id="PS50850"/>
    </source>
</evidence>
<organism evidence="10 11">
    <name type="scientific">Chitinimonas arctica</name>
    <dbReference type="NCBI Taxonomy" id="2594795"/>
    <lineage>
        <taxon>Bacteria</taxon>
        <taxon>Pseudomonadati</taxon>
        <taxon>Pseudomonadota</taxon>
        <taxon>Betaproteobacteria</taxon>
        <taxon>Neisseriales</taxon>
        <taxon>Chitinibacteraceae</taxon>
        <taxon>Chitinimonas</taxon>
    </lineage>
</organism>
<protein>
    <submittedName>
        <fullName evidence="10">DHA2 family efflux MFS transporter permease subunit</fullName>
    </submittedName>
</protein>
<proteinExistence type="inferred from homology"/>
<keyword evidence="3" id="KW-0813">Transport</keyword>
<evidence type="ECO:0000256" key="5">
    <source>
        <dbReference type="ARBA" id="ARBA00022692"/>
    </source>
</evidence>
<dbReference type="GO" id="GO:0022857">
    <property type="term" value="F:transmembrane transporter activity"/>
    <property type="evidence" value="ECO:0007669"/>
    <property type="project" value="InterPro"/>
</dbReference>
<feature type="transmembrane region" description="Helical" evidence="8">
    <location>
        <begin position="151"/>
        <end position="170"/>
    </location>
</feature>
<dbReference type="InterPro" id="IPR036259">
    <property type="entry name" value="MFS_trans_sf"/>
</dbReference>
<dbReference type="Pfam" id="PF07690">
    <property type="entry name" value="MFS_1"/>
    <property type="match status" value="1"/>
</dbReference>
<dbReference type="GO" id="GO:0005886">
    <property type="term" value="C:plasma membrane"/>
    <property type="evidence" value="ECO:0007669"/>
    <property type="project" value="UniProtKB-SubCell"/>
</dbReference>
<evidence type="ECO:0000256" key="3">
    <source>
        <dbReference type="ARBA" id="ARBA00022448"/>
    </source>
</evidence>
<evidence type="ECO:0000313" key="11">
    <source>
        <dbReference type="Proteomes" id="UP000317550"/>
    </source>
</evidence>
<feature type="transmembrane region" description="Helical" evidence="8">
    <location>
        <begin position="271"/>
        <end position="290"/>
    </location>
</feature>
<reference evidence="11" key="1">
    <citation type="submission" date="2019-07" db="EMBL/GenBank/DDBJ databases">
        <title>Chitinimonas sp. nov., isolated from Ny-Alesund, arctica soil.</title>
        <authorList>
            <person name="Xu Q."/>
            <person name="Peng F."/>
        </authorList>
    </citation>
    <scope>NUCLEOTIDE SEQUENCE [LARGE SCALE GENOMIC DNA]</scope>
    <source>
        <strain evidence="11">R3-44</strain>
    </source>
</reference>
<comment type="subcellular location">
    <subcellularLocation>
        <location evidence="1">Cell membrane</location>
        <topology evidence="1">Multi-pass membrane protein</topology>
    </subcellularLocation>
</comment>
<evidence type="ECO:0000256" key="7">
    <source>
        <dbReference type="ARBA" id="ARBA00023136"/>
    </source>
</evidence>
<evidence type="ECO:0000256" key="1">
    <source>
        <dbReference type="ARBA" id="ARBA00004651"/>
    </source>
</evidence>
<gene>
    <name evidence="10" type="ORF">FNU76_18475</name>
</gene>
<feature type="transmembrane region" description="Helical" evidence="8">
    <location>
        <begin position="340"/>
        <end position="361"/>
    </location>
</feature>
<comment type="similarity">
    <text evidence="2">Belongs to the major facilitator superfamily. EmrB family.</text>
</comment>
<dbReference type="AlphaFoldDB" id="A0A516SJ45"/>
<dbReference type="PROSITE" id="PS50850">
    <property type="entry name" value="MFS"/>
    <property type="match status" value="1"/>
</dbReference>
<dbReference type="CDD" id="cd17503">
    <property type="entry name" value="MFS_LmrB_MDR_like"/>
    <property type="match status" value="1"/>
</dbReference>
<keyword evidence="7 8" id="KW-0472">Membrane</keyword>
<feature type="transmembrane region" description="Helical" evidence="8">
    <location>
        <begin position="237"/>
        <end position="259"/>
    </location>
</feature>
<evidence type="ECO:0000256" key="4">
    <source>
        <dbReference type="ARBA" id="ARBA00022475"/>
    </source>
</evidence>
<keyword evidence="11" id="KW-1185">Reference proteome</keyword>
<feature type="transmembrane region" description="Helical" evidence="8">
    <location>
        <begin position="176"/>
        <end position="198"/>
    </location>
</feature>
<accession>A0A516SJ45</accession>
<feature type="transmembrane region" description="Helical" evidence="8">
    <location>
        <begin position="402"/>
        <end position="422"/>
    </location>
</feature>
<dbReference type="Gene3D" id="1.20.1720.10">
    <property type="entry name" value="Multidrug resistance protein D"/>
    <property type="match status" value="1"/>
</dbReference>
<feature type="domain" description="Major facilitator superfamily (MFS) profile" evidence="9">
    <location>
        <begin position="85"/>
        <end position="581"/>
    </location>
</feature>
<dbReference type="Gene3D" id="1.20.1250.20">
    <property type="entry name" value="MFS general substrate transporter like domains"/>
    <property type="match status" value="1"/>
</dbReference>
<dbReference type="InterPro" id="IPR011701">
    <property type="entry name" value="MFS"/>
</dbReference>
<evidence type="ECO:0000313" key="10">
    <source>
        <dbReference type="EMBL" id="QDQ28170.1"/>
    </source>
</evidence>
<dbReference type="NCBIfam" id="TIGR00711">
    <property type="entry name" value="efflux_EmrB"/>
    <property type="match status" value="1"/>
</dbReference>
<feature type="transmembrane region" description="Helical" evidence="8">
    <location>
        <begin position="434"/>
        <end position="452"/>
    </location>
</feature>
<dbReference type="PANTHER" id="PTHR42718:SF9">
    <property type="entry name" value="MAJOR FACILITATOR SUPERFAMILY MULTIDRUG TRANSPORTER MFSC"/>
    <property type="match status" value="1"/>
</dbReference>
<feature type="transmembrane region" description="Helical" evidence="8">
    <location>
        <begin position="302"/>
        <end position="319"/>
    </location>
</feature>
<dbReference type="PRINTS" id="PR01036">
    <property type="entry name" value="TCRTETB"/>
</dbReference>
<dbReference type="InterPro" id="IPR004638">
    <property type="entry name" value="EmrB-like"/>
</dbReference>
<feature type="transmembrane region" description="Helical" evidence="8">
    <location>
        <begin position="82"/>
        <end position="103"/>
    </location>
</feature>
<name>A0A516SJ45_9NEIS</name>
<keyword evidence="5 8" id="KW-0812">Transmembrane</keyword>
<dbReference type="KEGG" id="cari:FNU76_18475"/>
<dbReference type="PANTHER" id="PTHR42718">
    <property type="entry name" value="MAJOR FACILITATOR SUPERFAMILY MULTIDRUG TRANSPORTER MFSC"/>
    <property type="match status" value="1"/>
</dbReference>
<dbReference type="SUPFAM" id="SSF103473">
    <property type="entry name" value="MFS general substrate transporter"/>
    <property type="match status" value="1"/>
</dbReference>
<evidence type="ECO:0000256" key="2">
    <source>
        <dbReference type="ARBA" id="ARBA00008537"/>
    </source>
</evidence>
<dbReference type="InterPro" id="IPR020846">
    <property type="entry name" value="MFS_dom"/>
</dbReference>
<keyword evidence="4" id="KW-1003">Cell membrane</keyword>
<sequence>MNRPLLDLVLLPLPGRPRPRRREGASLTLVCGLCIASLKNRISLAAERVSAAASSLSLALTMKPILPGLLRSTDADSIYRHRFIIAMIVTLACVLELLDTSIVNVAVPHMMGTLGATLDEITWVSIAYVVANVIVLPISGFLSNQFGRRNYLAMSILVFTVASWACGNAGSLGELVFWRIVQGLGGGGLIATAQATLYEVFPSKEMATAMAIFGMGIMFGPSLGPTVGGWITDTWSWPWIFYINLPLGAAALVLVLVYVPDSAHRKPIVAVDYLGLALLAIGVGTLQLMLERGEKLDWFDSSEILGYAIASFVGMYLFVIRQLEYAHPIVNLRIMKDLQFSAGLIFTFFLGAALFSTVFLFPVYAQTLIGFDAFQTGMIILPSALAAAFAMPIAAKLLARGVPAHFIIVTGAAVFMYAMWGHHLFTTQSSIADFFWPLLLRGIGLGLVFMPLNNLTLARIQAQEIPNATGLYNLVRQLGGSVGIAISATLLVRLEDIKRAGLVEHLVHDNSAMAQRLDIFTRLFQQKGEALAMATRKAYALIDLQVGKQAMMLAFSDLFLLFGLSICMLLPLLFWMRTPSRMAQGTDVAH</sequence>
<dbReference type="EMBL" id="CP041730">
    <property type="protein sequence ID" value="QDQ28170.1"/>
    <property type="molecule type" value="Genomic_DNA"/>
</dbReference>
<evidence type="ECO:0000256" key="6">
    <source>
        <dbReference type="ARBA" id="ARBA00022989"/>
    </source>
</evidence>
<feature type="transmembrane region" description="Helical" evidence="8">
    <location>
        <begin position="123"/>
        <end position="142"/>
    </location>
</feature>